<dbReference type="Proteomes" id="UP000199652">
    <property type="component" value="Unassembled WGS sequence"/>
</dbReference>
<dbReference type="InterPro" id="IPR036291">
    <property type="entry name" value="NAD(P)-bd_dom_sf"/>
</dbReference>
<dbReference type="OrthoDB" id="1073746at2"/>
<dbReference type="Pfam" id="PF02317">
    <property type="entry name" value="Octopine_DH"/>
    <property type="match status" value="1"/>
</dbReference>
<dbReference type="InterPro" id="IPR008927">
    <property type="entry name" value="6-PGluconate_DH-like_C_sf"/>
</dbReference>
<accession>A0A1H3ANL8</accession>
<dbReference type="GO" id="GO:0016491">
    <property type="term" value="F:oxidoreductase activity"/>
    <property type="evidence" value="ECO:0007669"/>
    <property type="project" value="InterPro"/>
</dbReference>
<evidence type="ECO:0000313" key="3">
    <source>
        <dbReference type="Proteomes" id="UP000199652"/>
    </source>
</evidence>
<dbReference type="PANTHER" id="PTHR38015">
    <property type="entry name" value="BLR6086 PROTEIN"/>
    <property type="match status" value="1"/>
</dbReference>
<dbReference type="InterPro" id="IPR003421">
    <property type="entry name" value="Opine_DH"/>
</dbReference>
<gene>
    <name evidence="2" type="ORF">SAMN04488579_101118</name>
</gene>
<reference evidence="3" key="1">
    <citation type="submission" date="2016-10" db="EMBL/GenBank/DDBJ databases">
        <authorList>
            <person name="Varghese N."/>
            <person name="Submissions S."/>
        </authorList>
    </citation>
    <scope>NUCLEOTIDE SEQUENCE [LARGE SCALE GENOMIC DNA]</scope>
    <source>
        <strain evidence="3">VPI 5359</strain>
    </source>
</reference>
<organism evidence="2 3">
    <name type="scientific">Eubacterium barkeri</name>
    <name type="common">Clostridium barkeri</name>
    <dbReference type="NCBI Taxonomy" id="1528"/>
    <lineage>
        <taxon>Bacteria</taxon>
        <taxon>Bacillati</taxon>
        <taxon>Bacillota</taxon>
        <taxon>Clostridia</taxon>
        <taxon>Eubacteriales</taxon>
        <taxon>Eubacteriaceae</taxon>
        <taxon>Eubacterium</taxon>
    </lineage>
</organism>
<keyword evidence="3" id="KW-1185">Reference proteome</keyword>
<dbReference type="PANTHER" id="PTHR38015:SF1">
    <property type="entry name" value="OPINE DEHYDROGENASE DOMAIN-CONTAINING PROTEIN"/>
    <property type="match status" value="1"/>
</dbReference>
<dbReference type="STRING" id="1528.SAMN04488579_101118"/>
<feature type="domain" description="Opine dehydrogenase" evidence="1">
    <location>
        <begin position="212"/>
        <end position="368"/>
    </location>
</feature>
<evidence type="ECO:0000259" key="1">
    <source>
        <dbReference type="Pfam" id="PF02317"/>
    </source>
</evidence>
<dbReference type="Gene3D" id="3.40.50.720">
    <property type="entry name" value="NAD(P)-binding Rossmann-like Domain"/>
    <property type="match status" value="1"/>
</dbReference>
<evidence type="ECO:0000313" key="2">
    <source>
        <dbReference type="EMBL" id="SDX31292.1"/>
    </source>
</evidence>
<dbReference type="AlphaFoldDB" id="A0A1H3ANL8"/>
<dbReference type="InterPro" id="IPR013328">
    <property type="entry name" value="6PGD_dom2"/>
</dbReference>
<sequence>MDMSYLKDMPIAILGCGGVGKTMAGDCALAGSKVRIWEQEAFKKNFNNIERTGIKLTGNQFSYYGFERRGTGFVELATTNMAEAVKGAGIIVVGTVAMAHEPIFRELIPLLEDGQVIHILPDNCGTFVFRKLMRELGCTTKVIVGAWYTAPYGVRIVNRGGVVTNECKVEDRITTIRGAALPHCDTPDFIESANYIPALDAIRTGDGFVTGNTVIDVNLSNVNPVIHVPGTVLGAAVMQNFDTVLGQDKKNYSLYGFALCPAIAEVQAVFWEEEKALAKAMNVDVCTVNYEDFFSRTTMYGKEYMGPDFAVPFTEKYENFYGDGPFDLENRYITEDVPVGCFLIQQLGKKYGVPTPTVDSMVYLANIMIKRDLIAESKYTLDYLDIDHMSDEELQKYVREGVYTAK</sequence>
<dbReference type="InterPro" id="IPR051729">
    <property type="entry name" value="Opine/Lysopine_DH"/>
</dbReference>
<dbReference type="EMBL" id="FNOU01000001">
    <property type="protein sequence ID" value="SDX31292.1"/>
    <property type="molecule type" value="Genomic_DNA"/>
</dbReference>
<dbReference type="RefSeq" id="WP_090242365.1">
    <property type="nucleotide sequence ID" value="NZ_FNOU01000001.1"/>
</dbReference>
<dbReference type="Gene3D" id="1.10.1040.10">
    <property type="entry name" value="N-(1-d-carboxylethyl)-l-norvaline Dehydrogenase, domain 2"/>
    <property type="match status" value="1"/>
</dbReference>
<dbReference type="SUPFAM" id="SSF48179">
    <property type="entry name" value="6-phosphogluconate dehydrogenase C-terminal domain-like"/>
    <property type="match status" value="1"/>
</dbReference>
<dbReference type="SUPFAM" id="SSF51735">
    <property type="entry name" value="NAD(P)-binding Rossmann-fold domains"/>
    <property type="match status" value="1"/>
</dbReference>
<proteinExistence type="predicted"/>
<protein>
    <submittedName>
        <fullName evidence="2">Opine dehydrogenase</fullName>
    </submittedName>
</protein>
<name>A0A1H3ANL8_EUBBA</name>